<gene>
    <name evidence="1" type="ORF">P0082_07365</name>
</gene>
<evidence type="ECO:0000313" key="2">
    <source>
        <dbReference type="Proteomes" id="UP001228690"/>
    </source>
</evidence>
<dbReference type="EMBL" id="CP123443">
    <property type="protein sequence ID" value="WGK68299.1"/>
    <property type="molecule type" value="Genomic_DNA"/>
</dbReference>
<evidence type="ECO:0000313" key="1">
    <source>
        <dbReference type="EMBL" id="WGK68299.1"/>
    </source>
</evidence>
<evidence type="ECO:0008006" key="3">
    <source>
        <dbReference type="Google" id="ProtNLM"/>
    </source>
</evidence>
<protein>
    <recommendedName>
        <fullName evidence="3">Transposase</fullName>
    </recommendedName>
</protein>
<reference evidence="1 2" key="1">
    <citation type="submission" date="2023-04" db="EMBL/GenBank/DDBJ databases">
        <title>Spirochaete genome identified in red abalone sample constitutes a novel genus.</title>
        <authorList>
            <person name="Sharma S.P."/>
            <person name="Purcell C.M."/>
            <person name="Hyde J.R."/>
            <person name="Severin A.J."/>
        </authorList>
    </citation>
    <scope>NUCLEOTIDE SEQUENCE [LARGE SCALE GENOMIC DNA]</scope>
    <source>
        <strain evidence="1 2">SP-2023</strain>
    </source>
</reference>
<organism evidence="1 2">
    <name type="scientific">Candidatus Haliotispira prima</name>
    <dbReference type="NCBI Taxonomy" id="3034016"/>
    <lineage>
        <taxon>Bacteria</taxon>
        <taxon>Pseudomonadati</taxon>
        <taxon>Spirochaetota</taxon>
        <taxon>Spirochaetia</taxon>
        <taxon>Spirochaetales</taxon>
        <taxon>Spirochaetaceae</taxon>
        <taxon>Candidatus Haliotispira</taxon>
    </lineage>
</organism>
<accession>A0ABY8ME88</accession>
<keyword evidence="2" id="KW-1185">Reference proteome</keyword>
<dbReference type="Proteomes" id="UP001228690">
    <property type="component" value="Chromosome"/>
</dbReference>
<proteinExistence type="predicted"/>
<dbReference type="RefSeq" id="WP_326926472.1">
    <property type="nucleotide sequence ID" value="NZ_CP123443.1"/>
</dbReference>
<sequence length="55" mass="6024">MGKVDLQSELYTHLKSLARGGLSVVGELVEPWQEVACQMVGEAVEPWQGVALERV</sequence>
<name>A0ABY8ME88_9SPIO</name>